<evidence type="ECO:0000313" key="3">
    <source>
        <dbReference type="Proteomes" id="UP000324222"/>
    </source>
</evidence>
<accession>A0A5B7D1S6</accession>
<protein>
    <submittedName>
        <fullName evidence="2">Uncharacterized protein</fullName>
    </submittedName>
</protein>
<keyword evidence="3" id="KW-1185">Reference proteome</keyword>
<dbReference type="EMBL" id="VSRR010000470">
    <property type="protein sequence ID" value="MPC16002.1"/>
    <property type="molecule type" value="Genomic_DNA"/>
</dbReference>
<feature type="region of interest" description="Disordered" evidence="1">
    <location>
        <begin position="1"/>
        <end position="109"/>
    </location>
</feature>
<feature type="compositionally biased region" description="Basic and acidic residues" evidence="1">
    <location>
        <begin position="23"/>
        <end position="45"/>
    </location>
</feature>
<name>A0A5B7D1S6_PORTR</name>
<reference evidence="2 3" key="1">
    <citation type="submission" date="2019-05" db="EMBL/GenBank/DDBJ databases">
        <title>Another draft genome of Portunus trituberculatus and its Hox gene families provides insights of decapod evolution.</title>
        <authorList>
            <person name="Jeong J.-H."/>
            <person name="Song I."/>
            <person name="Kim S."/>
            <person name="Choi T."/>
            <person name="Kim D."/>
            <person name="Ryu S."/>
            <person name="Kim W."/>
        </authorList>
    </citation>
    <scope>NUCLEOTIDE SEQUENCE [LARGE SCALE GENOMIC DNA]</scope>
    <source>
        <tissue evidence="2">Muscle</tissue>
    </source>
</reference>
<feature type="compositionally biased region" description="Gly residues" evidence="1">
    <location>
        <begin position="92"/>
        <end position="109"/>
    </location>
</feature>
<proteinExistence type="predicted"/>
<dbReference type="OrthoDB" id="513595at2759"/>
<evidence type="ECO:0000313" key="2">
    <source>
        <dbReference type="EMBL" id="MPC16002.1"/>
    </source>
</evidence>
<evidence type="ECO:0000256" key="1">
    <source>
        <dbReference type="SAM" id="MobiDB-lite"/>
    </source>
</evidence>
<organism evidence="2 3">
    <name type="scientific">Portunus trituberculatus</name>
    <name type="common">Swimming crab</name>
    <name type="synonym">Neptunus trituberculatus</name>
    <dbReference type="NCBI Taxonomy" id="210409"/>
    <lineage>
        <taxon>Eukaryota</taxon>
        <taxon>Metazoa</taxon>
        <taxon>Ecdysozoa</taxon>
        <taxon>Arthropoda</taxon>
        <taxon>Crustacea</taxon>
        <taxon>Multicrustacea</taxon>
        <taxon>Malacostraca</taxon>
        <taxon>Eumalacostraca</taxon>
        <taxon>Eucarida</taxon>
        <taxon>Decapoda</taxon>
        <taxon>Pleocyemata</taxon>
        <taxon>Brachyura</taxon>
        <taxon>Eubrachyura</taxon>
        <taxon>Portunoidea</taxon>
        <taxon>Portunidae</taxon>
        <taxon>Portuninae</taxon>
        <taxon>Portunus</taxon>
    </lineage>
</organism>
<sequence length="137" mass="14214">MAVCGGVAGDRETIPGLDLTDGLAKEDKSKAAARDTDDKKTDGKRKSCGSGSGKEDDDSKEGANKKKKTDGENKSAVFHDPQDEKIGESAVGRGGAGWGGRGGRGWGVGMDRGRGCVSVERGQSKLDVVKDKSSDEN</sequence>
<gene>
    <name evidence="2" type="ORF">E2C01_008810</name>
</gene>
<dbReference type="AlphaFoldDB" id="A0A5B7D1S6"/>
<dbReference type="Proteomes" id="UP000324222">
    <property type="component" value="Unassembled WGS sequence"/>
</dbReference>
<comment type="caution">
    <text evidence="2">The sequence shown here is derived from an EMBL/GenBank/DDBJ whole genome shotgun (WGS) entry which is preliminary data.</text>
</comment>
<feature type="compositionally biased region" description="Basic and acidic residues" evidence="1">
    <location>
        <begin position="60"/>
        <end position="73"/>
    </location>
</feature>